<dbReference type="Proteomes" id="UP000425916">
    <property type="component" value="Chromosome"/>
</dbReference>
<evidence type="ECO:0000256" key="1">
    <source>
        <dbReference type="SAM" id="MobiDB-lite"/>
    </source>
</evidence>
<evidence type="ECO:0000313" key="3">
    <source>
        <dbReference type="Proteomes" id="UP000425916"/>
    </source>
</evidence>
<sequence length="308" mass="35423">MNKSSYYFFRYFVHPMQQLKLNFGSSNGEGVTDVKSLLSQQFFSKLEKDGKIEYMVRETNFLLYLTRVLDTGTFLCKFARGLNLKRHTPGEKDIESIIETNYPYIYIVIDKHHQIIMLQKKTTVFRNIDQAKNSFHSFLVGVIGAAPFEISINDITSIQQFWKCIKEAEAVFYVRFHLKTPNLWGFSEEASNLLRKVKESINNTSLELKFENENGQLHIEKDSLNIGSLADYASGGGGSWDAKIRRSGETSPVTVSSREYKRSIQLFSDLELEEPERIVQAVREADRAEYDEEPDNEGQSQAIPGDRR</sequence>
<reference evidence="2 3" key="1">
    <citation type="submission" date="2019-11" db="EMBL/GenBank/DDBJ databases">
        <title>Genome sequence of Moorella glycerini DSM11254.</title>
        <authorList>
            <person name="Poehlein A."/>
            <person name="Boeer T."/>
            <person name="Daniel R."/>
        </authorList>
    </citation>
    <scope>NUCLEOTIDE SEQUENCE [LARGE SCALE GENOMIC DNA]</scope>
    <source>
        <strain evidence="2 3">DSM 11254</strain>
    </source>
</reference>
<protein>
    <submittedName>
        <fullName evidence="2">Uncharacterized protein</fullName>
    </submittedName>
</protein>
<organism evidence="2 3">
    <name type="scientific">Neomoorella glycerini</name>
    <dbReference type="NCBI Taxonomy" id="55779"/>
    <lineage>
        <taxon>Bacteria</taxon>
        <taxon>Bacillati</taxon>
        <taxon>Bacillota</taxon>
        <taxon>Clostridia</taxon>
        <taxon>Neomoorellales</taxon>
        <taxon>Neomoorellaceae</taxon>
        <taxon>Neomoorella</taxon>
    </lineage>
</organism>
<keyword evidence="3" id="KW-1185">Reference proteome</keyword>
<dbReference type="EMBL" id="CP046244">
    <property type="protein sequence ID" value="QGP92657.1"/>
    <property type="molecule type" value="Genomic_DNA"/>
</dbReference>
<gene>
    <name evidence="2" type="ORF">MGLY_20450</name>
</gene>
<feature type="region of interest" description="Disordered" evidence="1">
    <location>
        <begin position="283"/>
        <end position="308"/>
    </location>
</feature>
<accession>A0A6I5ZSY9</accession>
<name>A0A6I5ZSY9_9FIRM</name>
<dbReference type="AlphaFoldDB" id="A0A6I5ZSY9"/>
<evidence type="ECO:0000313" key="2">
    <source>
        <dbReference type="EMBL" id="QGP92657.1"/>
    </source>
</evidence>
<proteinExistence type="predicted"/>